<dbReference type="CDD" id="cd10028">
    <property type="entry name" value="UDG-F2_TDG_MUG"/>
    <property type="match status" value="1"/>
</dbReference>
<accession>A0ABR4A9M4</accession>
<keyword evidence="1" id="KW-0227">DNA damage</keyword>
<dbReference type="InterPro" id="IPR005122">
    <property type="entry name" value="Uracil-DNA_glycosylase-like"/>
</dbReference>
<evidence type="ECO:0000256" key="4">
    <source>
        <dbReference type="SAM" id="MobiDB-lite"/>
    </source>
</evidence>
<dbReference type="InterPro" id="IPR036895">
    <property type="entry name" value="Uracil-DNA_glycosylase-like_sf"/>
</dbReference>
<evidence type="ECO:0000313" key="6">
    <source>
        <dbReference type="EMBL" id="KAL2042145.1"/>
    </source>
</evidence>
<gene>
    <name evidence="6" type="ORF">N7G274_005333</name>
</gene>
<keyword evidence="2" id="KW-0378">Hydrolase</keyword>
<evidence type="ECO:0000256" key="1">
    <source>
        <dbReference type="ARBA" id="ARBA00022763"/>
    </source>
</evidence>
<comment type="caution">
    <text evidence="6">The sequence shown here is derived from an EMBL/GenBank/DDBJ whole genome shotgun (WGS) entry which is preliminary data.</text>
</comment>
<name>A0ABR4A9M4_9LECA</name>
<dbReference type="SUPFAM" id="SSF52141">
    <property type="entry name" value="Uracil-DNA glycosylase-like"/>
    <property type="match status" value="1"/>
</dbReference>
<dbReference type="Pfam" id="PF03167">
    <property type="entry name" value="UDG"/>
    <property type="match status" value="1"/>
</dbReference>
<evidence type="ECO:0000313" key="7">
    <source>
        <dbReference type="Proteomes" id="UP001590950"/>
    </source>
</evidence>
<evidence type="ECO:0000256" key="2">
    <source>
        <dbReference type="ARBA" id="ARBA00022801"/>
    </source>
</evidence>
<protein>
    <recommendedName>
        <fullName evidence="5">Uracil-DNA glycosylase-like domain-containing protein</fullName>
    </recommendedName>
</protein>
<feature type="compositionally biased region" description="Low complexity" evidence="4">
    <location>
        <begin position="49"/>
        <end position="62"/>
    </location>
</feature>
<dbReference type="Proteomes" id="UP001590950">
    <property type="component" value="Unassembled WGS sequence"/>
</dbReference>
<evidence type="ECO:0000256" key="3">
    <source>
        <dbReference type="ARBA" id="ARBA00023204"/>
    </source>
</evidence>
<feature type="domain" description="Uracil-DNA glycosylase-like" evidence="5">
    <location>
        <begin position="105"/>
        <end position="281"/>
    </location>
</feature>
<dbReference type="InterPro" id="IPR015637">
    <property type="entry name" value="MUG/TDG"/>
</dbReference>
<dbReference type="PANTHER" id="PTHR12159:SF9">
    <property type="entry name" value="G_T MISMATCH-SPECIFIC THYMINE DNA GLYCOSYLASE"/>
    <property type="match status" value="1"/>
</dbReference>
<organism evidence="6 7">
    <name type="scientific">Stereocaulon virgatum</name>
    <dbReference type="NCBI Taxonomy" id="373712"/>
    <lineage>
        <taxon>Eukaryota</taxon>
        <taxon>Fungi</taxon>
        <taxon>Dikarya</taxon>
        <taxon>Ascomycota</taxon>
        <taxon>Pezizomycotina</taxon>
        <taxon>Lecanoromycetes</taxon>
        <taxon>OSLEUM clade</taxon>
        <taxon>Lecanoromycetidae</taxon>
        <taxon>Lecanorales</taxon>
        <taxon>Lecanorineae</taxon>
        <taxon>Stereocaulaceae</taxon>
        <taxon>Stereocaulon</taxon>
    </lineage>
</organism>
<dbReference type="EMBL" id="JBEFKJ010000015">
    <property type="protein sequence ID" value="KAL2042145.1"/>
    <property type="molecule type" value="Genomic_DNA"/>
</dbReference>
<keyword evidence="7" id="KW-1185">Reference proteome</keyword>
<keyword evidence="3" id="KW-0234">DNA repair</keyword>
<evidence type="ECO:0000259" key="5">
    <source>
        <dbReference type="Pfam" id="PF03167"/>
    </source>
</evidence>
<feature type="region of interest" description="Disordered" evidence="4">
    <location>
        <begin position="22"/>
        <end position="89"/>
    </location>
</feature>
<reference evidence="6 7" key="1">
    <citation type="submission" date="2024-09" db="EMBL/GenBank/DDBJ databases">
        <title>Rethinking Asexuality: The Enigmatic Case of Functional Sexual Genes in Lepraria (Stereocaulaceae).</title>
        <authorList>
            <person name="Doellman M."/>
            <person name="Sun Y."/>
            <person name="Barcenas-Pena A."/>
            <person name="Lumbsch H.T."/>
            <person name="Grewe F."/>
        </authorList>
    </citation>
    <scope>NUCLEOTIDE SEQUENCE [LARGE SCALE GENOMIC DNA]</scope>
    <source>
        <strain evidence="6 7">Mercado 3170</strain>
    </source>
</reference>
<dbReference type="Gene3D" id="3.40.470.10">
    <property type="entry name" value="Uracil-DNA glycosylase-like domain"/>
    <property type="match status" value="1"/>
</dbReference>
<proteinExistence type="predicted"/>
<sequence>MAISSFGGALQQYAFKANPNGRVTRQSCSIDDEPFPTTTAAGPKRKSLSKAPSTQTPSPATSTKRKLPTATASPSPTKKKKRASSTYAPPSKYAHLPNLLTDSLAPNLICVFIGVNPGLRTAITGHAYSHPSNLFWKLCHISGCTPRLCKPTEDHDLPHLYALGHTNIVSRATKDAGELSREEMDEGVEVLEEKCRRWRPESVCIVGKSIWESLWRVRHGRKIGKDEFRYGWQDEGENMGIVRGGDGAEAWGGARVYVATTTSGLAAGMRPHEKEEVWRGLGEWVKKKRRQRGIPDKGGVKEVVAGMGAEAVVDEEVAKASS</sequence>
<dbReference type="PANTHER" id="PTHR12159">
    <property type="entry name" value="G/T AND G/U MISMATCH-SPECIFIC DNA GLYCOSYLASE"/>
    <property type="match status" value="1"/>
</dbReference>